<keyword evidence="3" id="KW-1185">Reference proteome</keyword>
<name>A0AAW7JIM9_9BACT</name>
<reference evidence="2" key="1">
    <citation type="submission" date="2023-06" db="EMBL/GenBank/DDBJ databases">
        <authorList>
            <person name="Zeman M."/>
            <person name="Kubasova T."/>
            <person name="Jahodarova E."/>
            <person name="Nykrynova M."/>
            <person name="Rychlik I."/>
        </authorList>
    </citation>
    <scope>NUCLEOTIDE SEQUENCE</scope>
    <source>
        <strain evidence="2">ET15</strain>
        <strain evidence="1">ET37</strain>
    </source>
</reference>
<dbReference type="Proteomes" id="UP001167831">
    <property type="component" value="Unassembled WGS sequence"/>
</dbReference>
<dbReference type="InterPro" id="IPR024747">
    <property type="entry name" value="Pyridox_Oxase-rel"/>
</dbReference>
<gene>
    <name evidence="1" type="ORF">QVN81_07580</name>
    <name evidence="2" type="ORF">QVN84_08885</name>
</gene>
<dbReference type="Pfam" id="PF12900">
    <property type="entry name" value="Pyridox_ox_2"/>
    <property type="match status" value="1"/>
</dbReference>
<reference evidence="2" key="2">
    <citation type="submission" date="2023-08" db="EMBL/GenBank/DDBJ databases">
        <title>Identification and characterization of horizontal gene transfer across gut microbiota members of farm animals based on homology search.</title>
        <authorList>
            <person name="Schwarzerova J."/>
            <person name="Nykrynova M."/>
            <person name="Jureckova K."/>
            <person name="Cejkova D."/>
            <person name="Rychlik I."/>
        </authorList>
    </citation>
    <scope>NUCLEOTIDE SEQUENCE</scope>
    <source>
        <strain evidence="2">ET15</strain>
        <strain evidence="1">ET37</strain>
    </source>
</reference>
<evidence type="ECO:0000313" key="2">
    <source>
        <dbReference type="EMBL" id="MDN0025629.1"/>
    </source>
</evidence>
<dbReference type="Proteomes" id="UP001168478">
    <property type="component" value="Unassembled WGS sequence"/>
</dbReference>
<dbReference type="Gene3D" id="2.30.110.10">
    <property type="entry name" value="Electron Transport, Fmn-binding Protein, Chain A"/>
    <property type="match status" value="1"/>
</dbReference>
<dbReference type="EMBL" id="JAUEIF010000007">
    <property type="protein sequence ID" value="MDN0025629.1"/>
    <property type="molecule type" value="Genomic_DNA"/>
</dbReference>
<evidence type="ECO:0000313" key="4">
    <source>
        <dbReference type="Proteomes" id="UP001168478"/>
    </source>
</evidence>
<sequence>MEYINKDVRRQDRLLDEARAIEIITTAEYGILSMADATGMPYGIPLNFVWDGNDCFYVHCAPEGRKLRMISENRNVSFCIVGNVSLKPQLFTTAYESVVLRGEASVVESDEERREALRLLVKKFSPEYETLGAKYSEKSFHRVAILKIRFDVFSGKCKHVR</sequence>
<dbReference type="PANTHER" id="PTHR34071">
    <property type="entry name" value="5-NITROIMIDAZOLE ANTIBIOTICS RESISTANCE PROTEIN, NIMA-FAMILY-RELATED PROTEIN-RELATED"/>
    <property type="match status" value="1"/>
</dbReference>
<dbReference type="RefSeq" id="WP_289825405.1">
    <property type="nucleotide sequence ID" value="NZ_JAUEIE010000006.1"/>
</dbReference>
<evidence type="ECO:0000313" key="3">
    <source>
        <dbReference type="Proteomes" id="UP001167831"/>
    </source>
</evidence>
<comment type="caution">
    <text evidence="2">The sequence shown here is derived from an EMBL/GenBank/DDBJ whole genome shotgun (WGS) entry which is preliminary data.</text>
</comment>
<dbReference type="SUPFAM" id="SSF50475">
    <property type="entry name" value="FMN-binding split barrel"/>
    <property type="match status" value="1"/>
</dbReference>
<dbReference type="InterPro" id="IPR012349">
    <property type="entry name" value="Split_barrel_FMN-bd"/>
</dbReference>
<dbReference type="AlphaFoldDB" id="A0AAW7JIM9"/>
<dbReference type="PANTHER" id="PTHR34071:SF2">
    <property type="entry name" value="FLAVIN-NUCLEOTIDE-BINDING PROTEIN"/>
    <property type="match status" value="1"/>
</dbReference>
<protein>
    <submittedName>
        <fullName evidence="2">Pyridoxamine 5'-phosphate oxidase family protein</fullName>
    </submittedName>
</protein>
<accession>A0AAW7JIM9</accession>
<proteinExistence type="predicted"/>
<dbReference type="EMBL" id="JAUEIE010000006">
    <property type="protein sequence ID" value="MDN0022876.1"/>
    <property type="molecule type" value="Genomic_DNA"/>
</dbReference>
<evidence type="ECO:0000313" key="1">
    <source>
        <dbReference type="EMBL" id="MDN0022876.1"/>
    </source>
</evidence>
<organism evidence="2 4">
    <name type="scientific">Leyella lascolaii</name>
    <dbReference type="NCBI Taxonomy" id="1776379"/>
    <lineage>
        <taxon>Bacteria</taxon>
        <taxon>Pseudomonadati</taxon>
        <taxon>Bacteroidota</taxon>
        <taxon>Bacteroidia</taxon>
        <taxon>Bacteroidales</taxon>
        <taxon>Prevotellaceae</taxon>
        <taxon>Leyella</taxon>
    </lineage>
</organism>